<sequence>SQTFAPPQSNTGLETALIMYHDHHLARGSDALSQSLSASVRGRRGATNLSYPKSPGSSVVETKTWVGPCDLGDDTHLAPIKSFTLLFDEIFYRDTSLVANGGRKSQSTASIREGTSTFPQPSYNARASRRGTRFPHF</sequence>
<gene>
    <name evidence="1" type="ORF">ACOLOM_LOCUS11491</name>
</gene>
<keyword evidence="2" id="KW-1185">Reference proteome</keyword>
<accession>A0ACA9PXW5</accession>
<name>A0ACA9PXW5_9GLOM</name>
<dbReference type="EMBL" id="CAJVPT010041656">
    <property type="protein sequence ID" value="CAG8728435.1"/>
    <property type="molecule type" value="Genomic_DNA"/>
</dbReference>
<dbReference type="Proteomes" id="UP000789525">
    <property type="component" value="Unassembled WGS sequence"/>
</dbReference>
<reference evidence="1" key="1">
    <citation type="submission" date="2021-06" db="EMBL/GenBank/DDBJ databases">
        <authorList>
            <person name="Kallberg Y."/>
            <person name="Tangrot J."/>
            <person name="Rosling A."/>
        </authorList>
    </citation>
    <scope>NUCLEOTIDE SEQUENCE</scope>
    <source>
        <strain evidence="1">CL356</strain>
    </source>
</reference>
<protein>
    <submittedName>
        <fullName evidence="1">6894_t:CDS:1</fullName>
    </submittedName>
</protein>
<feature type="non-terminal residue" evidence="1">
    <location>
        <position position="1"/>
    </location>
</feature>
<organism evidence="1 2">
    <name type="scientific">Acaulospora colombiana</name>
    <dbReference type="NCBI Taxonomy" id="27376"/>
    <lineage>
        <taxon>Eukaryota</taxon>
        <taxon>Fungi</taxon>
        <taxon>Fungi incertae sedis</taxon>
        <taxon>Mucoromycota</taxon>
        <taxon>Glomeromycotina</taxon>
        <taxon>Glomeromycetes</taxon>
        <taxon>Diversisporales</taxon>
        <taxon>Acaulosporaceae</taxon>
        <taxon>Acaulospora</taxon>
    </lineage>
</organism>
<proteinExistence type="predicted"/>
<evidence type="ECO:0000313" key="2">
    <source>
        <dbReference type="Proteomes" id="UP000789525"/>
    </source>
</evidence>
<comment type="caution">
    <text evidence="1">The sequence shown here is derived from an EMBL/GenBank/DDBJ whole genome shotgun (WGS) entry which is preliminary data.</text>
</comment>
<evidence type="ECO:0000313" key="1">
    <source>
        <dbReference type="EMBL" id="CAG8728435.1"/>
    </source>
</evidence>